<feature type="domain" description="SHSP" evidence="3">
    <location>
        <begin position="44"/>
        <end position="157"/>
    </location>
</feature>
<protein>
    <submittedName>
        <fullName evidence="4">HSP20 family protein</fullName>
    </submittedName>
</protein>
<dbReference type="PROSITE" id="PS01031">
    <property type="entry name" value="SHSP"/>
    <property type="match status" value="1"/>
</dbReference>
<dbReference type="AlphaFoldDB" id="A0A562PQN3"/>
<proteinExistence type="inferred from homology"/>
<name>A0A562PQN3_9BURK</name>
<evidence type="ECO:0000259" key="3">
    <source>
        <dbReference type="PROSITE" id="PS01031"/>
    </source>
</evidence>
<dbReference type="PANTHER" id="PTHR11527">
    <property type="entry name" value="HEAT-SHOCK PROTEIN 20 FAMILY MEMBER"/>
    <property type="match status" value="1"/>
</dbReference>
<organism evidence="4 5">
    <name type="scientific">Pseudoduganella flava</name>
    <dbReference type="NCBI Taxonomy" id="871742"/>
    <lineage>
        <taxon>Bacteria</taxon>
        <taxon>Pseudomonadati</taxon>
        <taxon>Pseudomonadota</taxon>
        <taxon>Betaproteobacteria</taxon>
        <taxon>Burkholderiales</taxon>
        <taxon>Oxalobacteraceae</taxon>
        <taxon>Telluria group</taxon>
        <taxon>Pseudoduganella</taxon>
    </lineage>
</organism>
<dbReference type="Gene3D" id="2.60.40.790">
    <property type="match status" value="1"/>
</dbReference>
<sequence>MKQKEDIMANHLMNFDPFSGLSSELSRFDPLRNVEELLRDFGGRGIHGTQPAMRLDVSESEQGYCVKAEIPGVKKEDIHVDVDGNRVTISAETRQEHDEKKEGKLVRSERYYGQQYRSFTLDKPVDEAQAQARYENGVVALTLPKKAGGNGRKVQIT</sequence>
<dbReference type="CDD" id="cd06471">
    <property type="entry name" value="ACD_LpsHSP_like"/>
    <property type="match status" value="1"/>
</dbReference>
<gene>
    <name evidence="4" type="ORF">IP92_03120</name>
</gene>
<dbReference type="Pfam" id="PF00011">
    <property type="entry name" value="HSP20"/>
    <property type="match status" value="1"/>
</dbReference>
<evidence type="ECO:0000256" key="2">
    <source>
        <dbReference type="RuleBase" id="RU003616"/>
    </source>
</evidence>
<evidence type="ECO:0000256" key="1">
    <source>
        <dbReference type="PROSITE-ProRule" id="PRU00285"/>
    </source>
</evidence>
<evidence type="ECO:0000313" key="4">
    <source>
        <dbReference type="EMBL" id="TWI46757.1"/>
    </source>
</evidence>
<evidence type="ECO:0000313" key="5">
    <source>
        <dbReference type="Proteomes" id="UP000315112"/>
    </source>
</evidence>
<dbReference type="EMBL" id="VLKW01000005">
    <property type="protein sequence ID" value="TWI46757.1"/>
    <property type="molecule type" value="Genomic_DNA"/>
</dbReference>
<accession>A0A562PQN3</accession>
<dbReference type="InterPro" id="IPR031107">
    <property type="entry name" value="Small_HSP"/>
</dbReference>
<dbReference type="Proteomes" id="UP000315112">
    <property type="component" value="Unassembled WGS sequence"/>
</dbReference>
<reference evidence="4 5" key="1">
    <citation type="journal article" date="2015" name="Stand. Genomic Sci.">
        <title>Genomic Encyclopedia of Bacterial and Archaeal Type Strains, Phase III: the genomes of soil and plant-associated and newly described type strains.</title>
        <authorList>
            <person name="Whitman W.B."/>
            <person name="Woyke T."/>
            <person name="Klenk H.P."/>
            <person name="Zhou Y."/>
            <person name="Lilburn T.G."/>
            <person name="Beck B.J."/>
            <person name="De Vos P."/>
            <person name="Vandamme P."/>
            <person name="Eisen J.A."/>
            <person name="Garrity G."/>
            <person name="Hugenholtz P."/>
            <person name="Kyrpides N.C."/>
        </authorList>
    </citation>
    <scope>NUCLEOTIDE SEQUENCE [LARGE SCALE GENOMIC DNA]</scope>
    <source>
        <strain evidence="4 5">CGMCC 1.10685</strain>
    </source>
</reference>
<dbReference type="SUPFAM" id="SSF49764">
    <property type="entry name" value="HSP20-like chaperones"/>
    <property type="match status" value="1"/>
</dbReference>
<comment type="caution">
    <text evidence="4">The sequence shown here is derived from an EMBL/GenBank/DDBJ whole genome shotgun (WGS) entry which is preliminary data.</text>
</comment>
<dbReference type="InterPro" id="IPR002068">
    <property type="entry name" value="A-crystallin/Hsp20_dom"/>
</dbReference>
<comment type="similarity">
    <text evidence="1 2">Belongs to the small heat shock protein (HSP20) family.</text>
</comment>
<dbReference type="InterPro" id="IPR008978">
    <property type="entry name" value="HSP20-like_chaperone"/>
</dbReference>